<evidence type="ECO:0000313" key="9">
    <source>
        <dbReference type="Proteomes" id="UP001321492"/>
    </source>
</evidence>
<evidence type="ECO:0000256" key="6">
    <source>
        <dbReference type="ARBA" id="ARBA00023136"/>
    </source>
</evidence>
<evidence type="ECO:0000256" key="5">
    <source>
        <dbReference type="ARBA" id="ARBA00022989"/>
    </source>
</evidence>
<evidence type="ECO:0000256" key="2">
    <source>
        <dbReference type="ARBA" id="ARBA00005262"/>
    </source>
</evidence>
<evidence type="ECO:0000256" key="7">
    <source>
        <dbReference type="SAM" id="Phobius"/>
    </source>
</evidence>
<evidence type="ECO:0000256" key="1">
    <source>
        <dbReference type="ARBA" id="ARBA00004651"/>
    </source>
</evidence>
<sequence length="453" mass="47805">MSELSMMTGRGDEARPAPVAFTQAMSLWAKVGFLSFGGAAGQIAMLHRFVVEERRWIDEHRFLNALNYCTLLPGPEAQQLATYIGWLLHGVRGGLAAGLLFVLPGALVMLGLSLLYVMGSGVPLIDGVFFGIKAAVLAIVVEAVLRIGRRALRTRLLVSLAVASFIALFFLRLPFPLVVLAAGFMGFLAARRHPALVGVRDGDGARPPPAPGRVAGAVRSGAAWLAVWWAPVLLAAVTLGPGHVLVDLGLFFSKLAVVTFGGAYAVLAYLADAAVNAKHWATAAEMVDGLGLAETTPGPTILVNQFVGFLAAFRAPEPFTPLVAGTLGAAMTVWVTFVPSFLWIFAGAPFMEDVTHDRRLAGALAAITAAVVGVIANLALWFALNVLFAVVGEWWVGPVRVVTVELASLRLDALVMSLVAFALLFAWHRGVITTVGLLAAAGMGRVMLVNLIG</sequence>
<accession>A0ABT7AG69</accession>
<feature type="transmembrane region" description="Helical" evidence="7">
    <location>
        <begin position="251"/>
        <end position="271"/>
    </location>
</feature>
<name>A0ABT7AG69_9HYPH</name>
<feature type="transmembrane region" description="Helical" evidence="7">
    <location>
        <begin position="221"/>
        <end position="239"/>
    </location>
</feature>
<feature type="transmembrane region" description="Helical" evidence="7">
    <location>
        <begin position="157"/>
        <end position="190"/>
    </location>
</feature>
<feature type="transmembrane region" description="Helical" evidence="7">
    <location>
        <begin position="322"/>
        <end position="348"/>
    </location>
</feature>
<dbReference type="RefSeq" id="WP_283740357.1">
    <property type="nucleotide sequence ID" value="NZ_JASJEV010000004.1"/>
</dbReference>
<gene>
    <name evidence="8" type="primary">chrA</name>
    <name evidence="8" type="ORF">QNA08_09020</name>
</gene>
<dbReference type="InterPro" id="IPR014047">
    <property type="entry name" value="Chr_Tranpt_l_chain"/>
</dbReference>
<keyword evidence="6 7" id="KW-0472">Membrane</keyword>
<keyword evidence="4 7" id="KW-0812">Transmembrane</keyword>
<dbReference type="Pfam" id="PF02417">
    <property type="entry name" value="Chromate_transp"/>
    <property type="match status" value="2"/>
</dbReference>
<comment type="subcellular location">
    <subcellularLocation>
        <location evidence="1">Cell membrane</location>
        <topology evidence="1">Multi-pass membrane protein</topology>
    </subcellularLocation>
</comment>
<comment type="similarity">
    <text evidence="2">Belongs to the chromate ion transporter (CHR) (TC 2.A.51) family.</text>
</comment>
<dbReference type="Proteomes" id="UP001321492">
    <property type="component" value="Unassembled WGS sequence"/>
</dbReference>
<dbReference type="NCBIfam" id="TIGR00937">
    <property type="entry name" value="2A51"/>
    <property type="match status" value="1"/>
</dbReference>
<evidence type="ECO:0000256" key="4">
    <source>
        <dbReference type="ARBA" id="ARBA00022692"/>
    </source>
</evidence>
<evidence type="ECO:0000313" key="8">
    <source>
        <dbReference type="EMBL" id="MDJ1158372.1"/>
    </source>
</evidence>
<dbReference type="EMBL" id="JASJEV010000004">
    <property type="protein sequence ID" value="MDJ1158372.1"/>
    <property type="molecule type" value="Genomic_DNA"/>
</dbReference>
<keyword evidence="3" id="KW-1003">Cell membrane</keyword>
<proteinExistence type="inferred from homology"/>
<organism evidence="8 9">
    <name type="scientific">Chelatococcus albus</name>
    <dbReference type="NCBI Taxonomy" id="3047466"/>
    <lineage>
        <taxon>Bacteria</taxon>
        <taxon>Pseudomonadati</taxon>
        <taxon>Pseudomonadota</taxon>
        <taxon>Alphaproteobacteria</taxon>
        <taxon>Hyphomicrobiales</taxon>
        <taxon>Chelatococcaceae</taxon>
        <taxon>Chelatococcus</taxon>
    </lineage>
</organism>
<dbReference type="InterPro" id="IPR003370">
    <property type="entry name" value="Chromate_transpt"/>
</dbReference>
<reference evidence="8 9" key="1">
    <citation type="submission" date="2023-05" db="EMBL/GenBank/DDBJ databases">
        <title>Chelatococcus sp. nov., a moderately thermophilic bacterium isolated from hot spring microbial mat.</title>
        <authorList>
            <person name="Hu C.-J."/>
            <person name="Li W.-J."/>
        </authorList>
    </citation>
    <scope>NUCLEOTIDE SEQUENCE [LARGE SCALE GENOMIC DNA]</scope>
    <source>
        <strain evidence="8 9">SYSU G07232</strain>
    </source>
</reference>
<keyword evidence="9" id="KW-1185">Reference proteome</keyword>
<feature type="transmembrane region" description="Helical" evidence="7">
    <location>
        <begin position="124"/>
        <end position="145"/>
    </location>
</feature>
<keyword evidence="5 7" id="KW-1133">Transmembrane helix</keyword>
<feature type="transmembrane region" description="Helical" evidence="7">
    <location>
        <begin position="95"/>
        <end position="118"/>
    </location>
</feature>
<evidence type="ECO:0000256" key="3">
    <source>
        <dbReference type="ARBA" id="ARBA00022475"/>
    </source>
</evidence>
<dbReference type="PIRSF" id="PIRSF004810">
    <property type="entry name" value="ChrA"/>
    <property type="match status" value="1"/>
</dbReference>
<protein>
    <submittedName>
        <fullName evidence="8">Chromate efflux transporter</fullName>
    </submittedName>
</protein>
<dbReference type="PANTHER" id="PTHR33567">
    <property type="entry name" value="CHROMATE ION TRANSPORTER (EUROFUNG)"/>
    <property type="match status" value="1"/>
</dbReference>
<dbReference type="PANTHER" id="PTHR33567:SF3">
    <property type="entry name" value="CHROMATE ION TRANSPORTER (EUROFUNG)"/>
    <property type="match status" value="1"/>
</dbReference>
<comment type="caution">
    <text evidence="8">The sequence shown here is derived from an EMBL/GenBank/DDBJ whole genome shotgun (WGS) entry which is preliminary data.</text>
</comment>
<feature type="transmembrane region" description="Helical" evidence="7">
    <location>
        <begin position="360"/>
        <end position="388"/>
    </location>
</feature>